<name>A0A1B7MIV9_9AGAM</name>
<organism evidence="2 3">
    <name type="scientific">Rhizopogon vinicolor AM-OR11-026</name>
    <dbReference type="NCBI Taxonomy" id="1314800"/>
    <lineage>
        <taxon>Eukaryota</taxon>
        <taxon>Fungi</taxon>
        <taxon>Dikarya</taxon>
        <taxon>Basidiomycota</taxon>
        <taxon>Agaricomycotina</taxon>
        <taxon>Agaricomycetes</taxon>
        <taxon>Agaricomycetidae</taxon>
        <taxon>Boletales</taxon>
        <taxon>Suillineae</taxon>
        <taxon>Rhizopogonaceae</taxon>
        <taxon>Rhizopogon</taxon>
    </lineage>
</organism>
<feature type="compositionally biased region" description="Low complexity" evidence="1">
    <location>
        <begin position="1"/>
        <end position="10"/>
    </location>
</feature>
<keyword evidence="3" id="KW-1185">Reference proteome</keyword>
<feature type="region of interest" description="Disordered" evidence="1">
    <location>
        <begin position="1"/>
        <end position="34"/>
    </location>
</feature>
<dbReference type="Proteomes" id="UP000092154">
    <property type="component" value="Unassembled WGS sequence"/>
</dbReference>
<feature type="compositionally biased region" description="Acidic residues" evidence="1">
    <location>
        <begin position="23"/>
        <end position="34"/>
    </location>
</feature>
<feature type="region of interest" description="Disordered" evidence="1">
    <location>
        <begin position="66"/>
        <end position="91"/>
    </location>
</feature>
<dbReference type="InParanoid" id="A0A1B7MIV9"/>
<reference evidence="2 3" key="1">
    <citation type="submission" date="2016-06" db="EMBL/GenBank/DDBJ databases">
        <title>Comparative genomics of the ectomycorrhizal sister species Rhizopogon vinicolor and Rhizopogon vesiculosus (Basidiomycota: Boletales) reveals a divergence of the mating type B locus.</title>
        <authorList>
            <consortium name="DOE Joint Genome Institute"/>
            <person name="Mujic A.B."/>
            <person name="Kuo A."/>
            <person name="Tritt A."/>
            <person name="Lipzen A."/>
            <person name="Chen C."/>
            <person name="Johnson J."/>
            <person name="Sharma A."/>
            <person name="Barry K."/>
            <person name="Grigoriev I.V."/>
            <person name="Spatafora J.W."/>
        </authorList>
    </citation>
    <scope>NUCLEOTIDE SEQUENCE [LARGE SCALE GENOMIC DNA]</scope>
    <source>
        <strain evidence="2 3">AM-OR11-026</strain>
    </source>
</reference>
<dbReference type="AlphaFoldDB" id="A0A1B7MIV9"/>
<evidence type="ECO:0000256" key="1">
    <source>
        <dbReference type="SAM" id="MobiDB-lite"/>
    </source>
</evidence>
<proteinExistence type="predicted"/>
<evidence type="ECO:0000313" key="2">
    <source>
        <dbReference type="EMBL" id="OAX32541.1"/>
    </source>
</evidence>
<dbReference type="EMBL" id="KV448980">
    <property type="protein sequence ID" value="OAX32541.1"/>
    <property type="molecule type" value="Genomic_DNA"/>
</dbReference>
<sequence length="137" mass="14889">MDSAAPTEGGPPDDGPPDGAGDPSDDGSNDDEDIYRDLFSETCDSDYADLPPESRVLLQLSQAISRLSTSNRSSDNSGKTKVRKPDTFDGTDPHKLHAFLVQCELNFQSHPPAFRDDHNKVTFTQSLMPSNSADFEA</sequence>
<evidence type="ECO:0000313" key="3">
    <source>
        <dbReference type="Proteomes" id="UP000092154"/>
    </source>
</evidence>
<protein>
    <submittedName>
        <fullName evidence="2">Uncharacterized protein</fullName>
    </submittedName>
</protein>
<dbReference type="OrthoDB" id="2664273at2759"/>
<accession>A0A1B7MIV9</accession>
<feature type="compositionally biased region" description="Polar residues" evidence="1">
    <location>
        <begin position="66"/>
        <end position="79"/>
    </location>
</feature>
<gene>
    <name evidence="2" type="ORF">K503DRAFT_805147</name>
</gene>
<dbReference type="STRING" id="1314800.A0A1B7MIV9"/>